<dbReference type="AlphaFoldDB" id="A0ABD2KYW5"/>
<feature type="transmembrane region" description="Helical" evidence="1">
    <location>
        <begin position="227"/>
        <end position="248"/>
    </location>
</feature>
<feature type="transmembrane region" description="Helical" evidence="1">
    <location>
        <begin position="273"/>
        <end position="295"/>
    </location>
</feature>
<reference evidence="2 3" key="1">
    <citation type="submission" date="2024-10" db="EMBL/GenBank/DDBJ databases">
        <authorList>
            <person name="Kim D."/>
        </authorList>
    </citation>
    <scope>NUCLEOTIDE SEQUENCE [LARGE SCALE GENOMIC DNA]</scope>
    <source>
        <strain evidence="2">BH-2024</strain>
    </source>
</reference>
<keyword evidence="3" id="KW-1185">Reference proteome</keyword>
<evidence type="ECO:0000256" key="1">
    <source>
        <dbReference type="SAM" id="Phobius"/>
    </source>
</evidence>
<evidence type="ECO:0000313" key="3">
    <source>
        <dbReference type="Proteomes" id="UP001620626"/>
    </source>
</evidence>
<accession>A0ABD2KYW5</accession>
<sequence>MAKNSKLAQREIHKVTAKQITTNATFILFYFYRSQQKSEKQKANREKSDGDSAEMAGEGVNKPIHIVLPPQQIEPCKLPPINKMKMANALGKVKRFWARQTKGRKDQRQQHKKVTIKERIHPRYLELEPLCCVSSCLVRMGCCAVAVFQLAFVASTAFVIGFKIYAAKGRPDAWHKSELEELGPNAMIAHRFSLYLLGLFDLITLFMSLCLFYGIYSFKRAFVKMHWRFDFFALGFNAIIFFLFLFALNSEGPEKWSWENVLLLGAFASQIPLQIWAISVLKACYDFYVLLYVFVSLCEK</sequence>
<gene>
    <name evidence="2" type="ORF">niasHT_017094</name>
</gene>
<proteinExistence type="predicted"/>
<organism evidence="2 3">
    <name type="scientific">Heterodera trifolii</name>
    <dbReference type="NCBI Taxonomy" id="157864"/>
    <lineage>
        <taxon>Eukaryota</taxon>
        <taxon>Metazoa</taxon>
        <taxon>Ecdysozoa</taxon>
        <taxon>Nematoda</taxon>
        <taxon>Chromadorea</taxon>
        <taxon>Rhabditida</taxon>
        <taxon>Tylenchina</taxon>
        <taxon>Tylenchomorpha</taxon>
        <taxon>Tylenchoidea</taxon>
        <taxon>Heteroderidae</taxon>
        <taxon>Heteroderinae</taxon>
        <taxon>Heterodera</taxon>
    </lineage>
</organism>
<protein>
    <submittedName>
        <fullName evidence="2">Uncharacterized protein</fullName>
    </submittedName>
</protein>
<name>A0ABD2KYW5_9BILA</name>
<dbReference type="EMBL" id="JBICBT010000605">
    <property type="protein sequence ID" value="KAL3107862.1"/>
    <property type="molecule type" value="Genomic_DNA"/>
</dbReference>
<keyword evidence="1" id="KW-1133">Transmembrane helix</keyword>
<keyword evidence="1" id="KW-0472">Membrane</keyword>
<dbReference type="Proteomes" id="UP001620626">
    <property type="component" value="Unassembled WGS sequence"/>
</dbReference>
<comment type="caution">
    <text evidence="2">The sequence shown here is derived from an EMBL/GenBank/DDBJ whole genome shotgun (WGS) entry which is preliminary data.</text>
</comment>
<feature type="transmembrane region" description="Helical" evidence="1">
    <location>
        <begin position="192"/>
        <end position="215"/>
    </location>
</feature>
<evidence type="ECO:0000313" key="2">
    <source>
        <dbReference type="EMBL" id="KAL3107862.1"/>
    </source>
</evidence>
<feature type="transmembrane region" description="Helical" evidence="1">
    <location>
        <begin position="143"/>
        <end position="166"/>
    </location>
</feature>
<keyword evidence="1" id="KW-0812">Transmembrane</keyword>